<evidence type="ECO:0000313" key="2">
    <source>
        <dbReference type="Proteomes" id="UP000219338"/>
    </source>
</evidence>
<gene>
    <name evidence="1" type="ORF">ARMOST_02193</name>
</gene>
<accession>A0A284QR35</accession>
<keyword evidence="2" id="KW-1185">Reference proteome</keyword>
<reference evidence="2" key="1">
    <citation type="journal article" date="2017" name="Nat. Ecol. Evol.">
        <title>Genome expansion and lineage-specific genetic innovations in the forest pathogenic fungi Armillaria.</title>
        <authorList>
            <person name="Sipos G."/>
            <person name="Prasanna A.N."/>
            <person name="Walter M.C."/>
            <person name="O'Connor E."/>
            <person name="Balint B."/>
            <person name="Krizsan K."/>
            <person name="Kiss B."/>
            <person name="Hess J."/>
            <person name="Varga T."/>
            <person name="Slot J."/>
            <person name="Riley R."/>
            <person name="Boka B."/>
            <person name="Rigling D."/>
            <person name="Barry K."/>
            <person name="Lee J."/>
            <person name="Mihaltcheva S."/>
            <person name="LaButti K."/>
            <person name="Lipzen A."/>
            <person name="Waldron R."/>
            <person name="Moloney N.M."/>
            <person name="Sperisen C."/>
            <person name="Kredics L."/>
            <person name="Vagvoelgyi C."/>
            <person name="Patrignani A."/>
            <person name="Fitzpatrick D."/>
            <person name="Nagy I."/>
            <person name="Doyle S."/>
            <person name="Anderson J.B."/>
            <person name="Grigoriev I.V."/>
            <person name="Gueldener U."/>
            <person name="Muensterkoetter M."/>
            <person name="Nagy L.G."/>
        </authorList>
    </citation>
    <scope>NUCLEOTIDE SEQUENCE [LARGE SCALE GENOMIC DNA]</scope>
    <source>
        <strain evidence="2">C18/9</strain>
    </source>
</reference>
<name>A0A284QR35_ARMOS</name>
<dbReference type="EMBL" id="FUEG01000001">
    <property type="protein sequence ID" value="SJK98917.1"/>
    <property type="molecule type" value="Genomic_DNA"/>
</dbReference>
<evidence type="ECO:0000313" key="1">
    <source>
        <dbReference type="EMBL" id="SJK98917.1"/>
    </source>
</evidence>
<proteinExistence type="predicted"/>
<protein>
    <submittedName>
        <fullName evidence="1">Uncharacterized protein</fullName>
    </submittedName>
</protein>
<dbReference type="AlphaFoldDB" id="A0A284QR35"/>
<sequence>MLLAVSASRHKDYLLAESALVRPSLFFCCVSYACSTKVITRGRQAYNVRIRWKRTSKIFTSSKTIPSIILDTIPIWPLASPMEVRLQEKILYNKQWRCLDCCEAGP</sequence>
<dbReference type="Proteomes" id="UP000219338">
    <property type="component" value="Unassembled WGS sequence"/>
</dbReference>
<organism evidence="1 2">
    <name type="scientific">Armillaria ostoyae</name>
    <name type="common">Armillaria root rot fungus</name>
    <dbReference type="NCBI Taxonomy" id="47428"/>
    <lineage>
        <taxon>Eukaryota</taxon>
        <taxon>Fungi</taxon>
        <taxon>Dikarya</taxon>
        <taxon>Basidiomycota</taxon>
        <taxon>Agaricomycotina</taxon>
        <taxon>Agaricomycetes</taxon>
        <taxon>Agaricomycetidae</taxon>
        <taxon>Agaricales</taxon>
        <taxon>Marasmiineae</taxon>
        <taxon>Physalacriaceae</taxon>
        <taxon>Armillaria</taxon>
    </lineage>
</organism>